<gene>
    <name evidence="2" type="ORF">ERS852568_02734</name>
</gene>
<accession>A0A174V6R2</accession>
<keyword evidence="1" id="KW-0175">Coiled coil</keyword>
<name>A0A174V6R2_9CLOT</name>
<reference evidence="2 3" key="1">
    <citation type="submission" date="2015-09" db="EMBL/GenBank/DDBJ databases">
        <authorList>
            <consortium name="Pathogen Informatics"/>
        </authorList>
    </citation>
    <scope>NUCLEOTIDE SEQUENCE [LARGE SCALE GENOMIC DNA]</scope>
    <source>
        <strain evidence="2 3">2789STDY5834956</strain>
    </source>
</reference>
<feature type="coiled-coil region" evidence="1">
    <location>
        <begin position="13"/>
        <end position="59"/>
    </location>
</feature>
<evidence type="ECO:0000313" key="2">
    <source>
        <dbReference type="EMBL" id="CUQ30222.1"/>
    </source>
</evidence>
<proteinExistence type="predicted"/>
<dbReference type="Proteomes" id="UP000095563">
    <property type="component" value="Unassembled WGS sequence"/>
</dbReference>
<organism evidence="2 3">
    <name type="scientific">Clostridium baratii</name>
    <dbReference type="NCBI Taxonomy" id="1561"/>
    <lineage>
        <taxon>Bacteria</taxon>
        <taxon>Bacillati</taxon>
        <taxon>Bacillota</taxon>
        <taxon>Clostridia</taxon>
        <taxon>Eubacteriales</taxon>
        <taxon>Clostridiaceae</taxon>
        <taxon>Clostridium</taxon>
    </lineage>
</organism>
<dbReference type="EMBL" id="CZBO01000008">
    <property type="protein sequence ID" value="CUQ30222.1"/>
    <property type="molecule type" value="Genomic_DNA"/>
</dbReference>
<protein>
    <submittedName>
        <fullName evidence="2">Uncharacterized protein</fullName>
    </submittedName>
</protein>
<evidence type="ECO:0000256" key="1">
    <source>
        <dbReference type="SAM" id="Coils"/>
    </source>
</evidence>
<dbReference type="RefSeq" id="WP_172678549.1">
    <property type="nucleotide sequence ID" value="NZ_CZBO01000008.1"/>
</dbReference>
<evidence type="ECO:0000313" key="3">
    <source>
        <dbReference type="Proteomes" id="UP000095563"/>
    </source>
</evidence>
<dbReference type="AlphaFoldDB" id="A0A174V6R2"/>
<sequence length="224" mass="27370">MNIKNFNKLRDINFNIKKDIKKKKEKLSDIEKKQLKEEKRKEKLEKKELKQQLKKVLRSNIEVIPFLDINEDNVFITKQGFLEIFQIDSKDIYALSEDEARMHMYFFIKFLRNYIDDLKIVCMNFPVNTLIQQENIIKKINRTEDEIYKRLLNEKLEQLKFLESHRSNKEFFVMIFIENEADIEERIISIMRNQNFAMRLRRVDLEKKIKILFKLYNPNTKIIN</sequence>